<proteinExistence type="predicted"/>
<organism evidence="1 2">
    <name type="scientific">Candidatus Curtissbacteria bacterium RIFCSPLOWO2_01_FULL_37_9</name>
    <dbReference type="NCBI Taxonomy" id="1797724"/>
    <lineage>
        <taxon>Bacteria</taxon>
        <taxon>Candidatus Curtissiibacteriota</taxon>
    </lineage>
</organism>
<evidence type="ECO:0000313" key="2">
    <source>
        <dbReference type="Proteomes" id="UP000178336"/>
    </source>
</evidence>
<name>A0A1F5GSB4_9BACT</name>
<dbReference type="EMBL" id="MFBN01000043">
    <property type="protein sequence ID" value="OGD94677.1"/>
    <property type="molecule type" value="Genomic_DNA"/>
</dbReference>
<evidence type="ECO:0000313" key="1">
    <source>
        <dbReference type="EMBL" id="OGD94677.1"/>
    </source>
</evidence>
<comment type="caution">
    <text evidence="1">The sequence shown here is derived from an EMBL/GenBank/DDBJ whole genome shotgun (WGS) entry which is preliminary data.</text>
</comment>
<dbReference type="STRING" id="1797724.A3A48_02295"/>
<reference evidence="1 2" key="1">
    <citation type="journal article" date="2016" name="Nat. Commun.">
        <title>Thousands of microbial genomes shed light on interconnected biogeochemical processes in an aquifer system.</title>
        <authorList>
            <person name="Anantharaman K."/>
            <person name="Brown C.T."/>
            <person name="Hug L.A."/>
            <person name="Sharon I."/>
            <person name="Castelle C.J."/>
            <person name="Probst A.J."/>
            <person name="Thomas B.C."/>
            <person name="Singh A."/>
            <person name="Wilkins M.J."/>
            <person name="Karaoz U."/>
            <person name="Brodie E.L."/>
            <person name="Williams K.H."/>
            <person name="Hubbard S.S."/>
            <person name="Banfield J.F."/>
        </authorList>
    </citation>
    <scope>NUCLEOTIDE SEQUENCE [LARGE SCALE GENOMIC DNA]</scope>
</reference>
<gene>
    <name evidence="1" type="ORF">A3A48_02295</name>
</gene>
<accession>A0A1F5GSB4</accession>
<protein>
    <submittedName>
        <fullName evidence="1">Uncharacterized protein</fullName>
    </submittedName>
</protein>
<dbReference type="Proteomes" id="UP000178336">
    <property type="component" value="Unassembled WGS sequence"/>
</dbReference>
<sequence length="166" mass="18982">MLEQSTISLPAEIPLRVKAGEGTLDFSMAFKDAVNLPQQIRDALKILPGENYLEMHLNNLVQAETPYKMLKMFKTGFRQIAKYISENRLKPKFLVGITYKQLADAASIFKFKTILVTDRISEHELTRIKIGWRRTSKGQNIGLMGPVTAFYQPGNEFMRNFNPDIN</sequence>
<dbReference type="AlphaFoldDB" id="A0A1F5GSB4"/>